<keyword evidence="7" id="KW-0804">Transcription</keyword>
<organism evidence="12 13">
    <name type="scientific">Desulfovibrio psychrotolerans</name>
    <dbReference type="NCBI Taxonomy" id="415242"/>
    <lineage>
        <taxon>Bacteria</taxon>
        <taxon>Pseudomonadati</taxon>
        <taxon>Thermodesulfobacteriota</taxon>
        <taxon>Desulfovibrionia</taxon>
        <taxon>Desulfovibrionales</taxon>
        <taxon>Desulfovibrionaceae</taxon>
        <taxon>Desulfovibrio</taxon>
    </lineage>
</organism>
<feature type="domain" description="OmpR/PhoB-type" evidence="11">
    <location>
        <begin position="130"/>
        <end position="229"/>
    </location>
</feature>
<dbReference type="SUPFAM" id="SSF46894">
    <property type="entry name" value="C-terminal effector domain of the bipartite response regulators"/>
    <property type="match status" value="1"/>
</dbReference>
<dbReference type="GO" id="GO:0032993">
    <property type="term" value="C:protein-DNA complex"/>
    <property type="evidence" value="ECO:0007669"/>
    <property type="project" value="TreeGrafter"/>
</dbReference>
<reference evidence="12 13" key="1">
    <citation type="submission" date="2020-05" db="EMBL/GenBank/DDBJ databases">
        <title>Draft genome sequence of Desulfovibrio psychrotolerans JS1T.</title>
        <authorList>
            <person name="Ueno A."/>
            <person name="Tamazawa S."/>
            <person name="Tamamura S."/>
            <person name="Murakami T."/>
            <person name="Kiyama T."/>
            <person name="Inomata H."/>
            <person name="Amano Y."/>
            <person name="Miyakawa K."/>
            <person name="Tamaki H."/>
            <person name="Naganuma T."/>
            <person name="Kaneko K."/>
        </authorList>
    </citation>
    <scope>NUCLEOTIDE SEQUENCE [LARGE SCALE GENOMIC DNA]</scope>
    <source>
        <strain evidence="12 13">JS1</strain>
    </source>
</reference>
<dbReference type="InterPro" id="IPR001789">
    <property type="entry name" value="Sig_transdc_resp-reg_receiver"/>
</dbReference>
<dbReference type="GO" id="GO:0005829">
    <property type="term" value="C:cytosol"/>
    <property type="evidence" value="ECO:0007669"/>
    <property type="project" value="TreeGrafter"/>
</dbReference>
<dbReference type="Gene3D" id="3.40.50.2300">
    <property type="match status" value="1"/>
</dbReference>
<evidence type="ECO:0000259" key="10">
    <source>
        <dbReference type="PROSITE" id="PS50110"/>
    </source>
</evidence>
<dbReference type="InterPro" id="IPR016032">
    <property type="entry name" value="Sig_transdc_resp-reg_C-effctor"/>
</dbReference>
<gene>
    <name evidence="12" type="primary">cpxR</name>
    <name evidence="12" type="ORF">DSM19430T_31460</name>
</gene>
<evidence type="ECO:0000313" key="13">
    <source>
        <dbReference type="Proteomes" id="UP000503820"/>
    </source>
</evidence>
<evidence type="ECO:0000256" key="8">
    <source>
        <dbReference type="PROSITE-ProRule" id="PRU00169"/>
    </source>
</evidence>
<dbReference type="Gene3D" id="6.10.250.690">
    <property type="match status" value="1"/>
</dbReference>
<dbReference type="GO" id="GO:0006355">
    <property type="term" value="P:regulation of DNA-templated transcription"/>
    <property type="evidence" value="ECO:0007669"/>
    <property type="project" value="InterPro"/>
</dbReference>
<dbReference type="SUPFAM" id="SSF52172">
    <property type="entry name" value="CheY-like"/>
    <property type="match status" value="1"/>
</dbReference>
<dbReference type="EMBL" id="BLVP01000036">
    <property type="protein sequence ID" value="GFM38462.1"/>
    <property type="molecule type" value="Genomic_DNA"/>
</dbReference>
<dbReference type="GO" id="GO:0000976">
    <property type="term" value="F:transcription cis-regulatory region binding"/>
    <property type="evidence" value="ECO:0007669"/>
    <property type="project" value="TreeGrafter"/>
</dbReference>
<dbReference type="SMART" id="SM00448">
    <property type="entry name" value="REC"/>
    <property type="match status" value="1"/>
</dbReference>
<keyword evidence="6 9" id="KW-0238">DNA-binding</keyword>
<dbReference type="Pfam" id="PF00072">
    <property type="entry name" value="Response_reg"/>
    <property type="match status" value="1"/>
</dbReference>
<dbReference type="CDD" id="cd00383">
    <property type="entry name" value="trans_reg_C"/>
    <property type="match status" value="1"/>
</dbReference>
<dbReference type="PROSITE" id="PS50110">
    <property type="entry name" value="RESPONSE_REGULATORY"/>
    <property type="match status" value="1"/>
</dbReference>
<dbReference type="AlphaFoldDB" id="A0A7J0BZ65"/>
<protein>
    <submittedName>
        <fullName evidence="12">DNA-binding response regulator</fullName>
    </submittedName>
</protein>
<feature type="DNA-binding region" description="OmpR/PhoB-type" evidence="9">
    <location>
        <begin position="130"/>
        <end position="229"/>
    </location>
</feature>
<comment type="caution">
    <text evidence="12">The sequence shown here is derived from an EMBL/GenBank/DDBJ whole genome shotgun (WGS) entry which is preliminary data.</text>
</comment>
<evidence type="ECO:0000259" key="11">
    <source>
        <dbReference type="PROSITE" id="PS51755"/>
    </source>
</evidence>
<evidence type="ECO:0000256" key="5">
    <source>
        <dbReference type="ARBA" id="ARBA00023015"/>
    </source>
</evidence>
<dbReference type="InterPro" id="IPR036388">
    <property type="entry name" value="WH-like_DNA-bd_sf"/>
</dbReference>
<dbReference type="Proteomes" id="UP000503820">
    <property type="component" value="Unassembled WGS sequence"/>
</dbReference>
<evidence type="ECO:0000256" key="1">
    <source>
        <dbReference type="ARBA" id="ARBA00004496"/>
    </source>
</evidence>
<dbReference type="PANTHER" id="PTHR48111">
    <property type="entry name" value="REGULATOR OF RPOS"/>
    <property type="match status" value="1"/>
</dbReference>
<sequence>MHTVLLIDDDPELCALLEDYLGPEGFTLRSSGTGAEGLSMVASGVFDMIILDVGLPDVSGFEVLAQLRTQSQIPVVMLTGRAEDVDRIVGLEMGADDYLAKPFVPRELLARIRSVLRRSRLAKAMTSQRTRQIVADDLVLDRSSRTVQRNGETVALTFVEYTVLEMLMEAAGDIVTRDEISLKALGRELAAYDRSIDVHMSNLRKKVGSAPGGGDRIVTVRGAGYFFNQTSPWEKEDAPDALAVVPTFFRTSGGA</sequence>
<dbReference type="GO" id="GO:0000156">
    <property type="term" value="F:phosphorelay response regulator activity"/>
    <property type="evidence" value="ECO:0007669"/>
    <property type="project" value="TreeGrafter"/>
</dbReference>
<dbReference type="SMART" id="SM00862">
    <property type="entry name" value="Trans_reg_C"/>
    <property type="match status" value="1"/>
</dbReference>
<evidence type="ECO:0000256" key="3">
    <source>
        <dbReference type="ARBA" id="ARBA00022553"/>
    </source>
</evidence>
<keyword evidence="4" id="KW-0902">Two-component regulatory system</keyword>
<dbReference type="PANTHER" id="PTHR48111:SF39">
    <property type="entry name" value="TRANSCRIPTIONAL REGULATORY PROTEIN CPXR"/>
    <property type="match status" value="1"/>
</dbReference>
<evidence type="ECO:0000256" key="9">
    <source>
        <dbReference type="PROSITE-ProRule" id="PRU01091"/>
    </source>
</evidence>
<feature type="domain" description="Response regulatory" evidence="10">
    <location>
        <begin position="3"/>
        <end position="116"/>
    </location>
</feature>
<evidence type="ECO:0000256" key="4">
    <source>
        <dbReference type="ARBA" id="ARBA00023012"/>
    </source>
</evidence>
<feature type="modified residue" description="4-aspartylphosphate" evidence="8">
    <location>
        <position position="52"/>
    </location>
</feature>
<keyword evidence="5" id="KW-0805">Transcription regulation</keyword>
<dbReference type="RefSeq" id="WP_174411067.1">
    <property type="nucleotide sequence ID" value="NZ_BLVP01000036.1"/>
</dbReference>
<dbReference type="Gene3D" id="1.10.10.10">
    <property type="entry name" value="Winged helix-like DNA-binding domain superfamily/Winged helix DNA-binding domain"/>
    <property type="match status" value="1"/>
</dbReference>
<evidence type="ECO:0000313" key="12">
    <source>
        <dbReference type="EMBL" id="GFM38462.1"/>
    </source>
</evidence>
<dbReference type="InterPro" id="IPR011006">
    <property type="entry name" value="CheY-like_superfamily"/>
</dbReference>
<dbReference type="InterPro" id="IPR039420">
    <property type="entry name" value="WalR-like"/>
</dbReference>
<keyword evidence="13" id="KW-1185">Reference proteome</keyword>
<comment type="subcellular location">
    <subcellularLocation>
        <location evidence="1">Cytoplasm</location>
    </subcellularLocation>
</comment>
<keyword evidence="3 8" id="KW-0597">Phosphoprotein</keyword>
<proteinExistence type="predicted"/>
<accession>A0A7J0BZ65</accession>
<dbReference type="Pfam" id="PF00486">
    <property type="entry name" value="Trans_reg_C"/>
    <property type="match status" value="1"/>
</dbReference>
<name>A0A7J0BZ65_9BACT</name>
<dbReference type="InterPro" id="IPR001867">
    <property type="entry name" value="OmpR/PhoB-type_DNA-bd"/>
</dbReference>
<evidence type="ECO:0000256" key="2">
    <source>
        <dbReference type="ARBA" id="ARBA00022490"/>
    </source>
</evidence>
<evidence type="ECO:0000256" key="7">
    <source>
        <dbReference type="ARBA" id="ARBA00023163"/>
    </source>
</evidence>
<dbReference type="PROSITE" id="PS51755">
    <property type="entry name" value="OMPR_PHOB"/>
    <property type="match status" value="1"/>
</dbReference>
<evidence type="ECO:0000256" key="6">
    <source>
        <dbReference type="ARBA" id="ARBA00023125"/>
    </source>
</evidence>
<keyword evidence="2" id="KW-0963">Cytoplasm</keyword>